<dbReference type="Gene3D" id="2.60.40.10">
    <property type="entry name" value="Immunoglobulins"/>
    <property type="match status" value="1"/>
</dbReference>
<dbReference type="InterPro" id="IPR028994">
    <property type="entry name" value="Integrin_alpha_N"/>
</dbReference>
<keyword evidence="1" id="KW-0732">Signal</keyword>
<dbReference type="AlphaFoldDB" id="A0AAU7DHF4"/>
<name>A0AAU7DHF4_9BACT</name>
<gene>
    <name evidence="2" type="ORF">P8935_21500</name>
</gene>
<dbReference type="Pfam" id="PF13517">
    <property type="entry name" value="FG-GAP_3"/>
    <property type="match status" value="4"/>
</dbReference>
<dbReference type="Gene3D" id="2.130.10.130">
    <property type="entry name" value="Integrin alpha, N-terminal"/>
    <property type="match status" value="4"/>
</dbReference>
<dbReference type="PANTHER" id="PTHR46580">
    <property type="entry name" value="SENSOR KINASE-RELATED"/>
    <property type="match status" value="1"/>
</dbReference>
<organism evidence="2">
    <name type="scientific">Telmatobacter sp. DSM 110680</name>
    <dbReference type="NCBI Taxonomy" id="3036704"/>
    <lineage>
        <taxon>Bacteria</taxon>
        <taxon>Pseudomonadati</taxon>
        <taxon>Acidobacteriota</taxon>
        <taxon>Terriglobia</taxon>
        <taxon>Terriglobales</taxon>
        <taxon>Acidobacteriaceae</taxon>
        <taxon>Telmatobacter</taxon>
    </lineage>
</organism>
<dbReference type="SUPFAM" id="SSF69318">
    <property type="entry name" value="Integrin alpha N-terminal domain"/>
    <property type="match status" value="3"/>
</dbReference>
<sequence>MTTCSPNFPPGSNPNNTVLLNQSNGTFKAVEDTAIDNSAVPVLSVDMNGDGYSDLILHQAYGSPIIGVQLSNGDGTFKAPVYYTPTTVNETSVFLAAAAGDFNGDGKTDVAIVTLTPPTLPGLANTNTLTIFLNTGSGGLKQAASYALDATSSTDEPTLLVAGKLDANNETDLAVIHRGSNSAKVATYYATGGGSFITGTSFTVNGAIDAGVIGEFTTSGSADVALTTSKGIQVFLGSSSGSFTAAPVTGYPPTITNPTSLVVADFDKDGKMDLAALGGAQVLVFWGAGNGTFSSNSALSQSNSSSLIASDINGDGLADLAASDVSGVIHIFSNLGARNFRSAPATSNANAAGIVTADFNKDGKKDVAVVNTPTCSAPCNGSVTVVPGTGATYFAAGKKYNIGMHGAAIAAGDLNGDGFLDLVVTDATAGDNADTSVLMGTSGGGFASAKNYTLGSLSNVAYLVDMNGDGKLDLVEAGGVALGKGDGTFGPLIPFPDGIGFVSSTSGFNLYLGVGHFNAGSTPDVAVAYNTPQNGWEVFAMIGDGTGHFTATQLGGTDGVLQTVQGLTVGKLRTGGPDDIVVANSAAECCGADGGAVFFGEPVIFFGDGTGSFSDAASTSPQTDGAGVGGVVIADFNHDGLPDIGMVSADQFGVALGIDGFNFSTPQVFSSTSGPLLGSSPGPQNQGNLVVADFNGDGWPDVVTSNVYGITRLYDVPVPMVSPGSLTWDAGGSQKITIKNTVSSSQAIQIALAGVSMKSFAITSNTCGSTLAAGASCSVTIEYIPGQAGTPSASNTLWVRSNGAFIVQVQLSGMAE</sequence>
<dbReference type="RefSeq" id="WP_348262360.1">
    <property type="nucleotide sequence ID" value="NZ_CP121196.1"/>
</dbReference>
<reference evidence="2" key="1">
    <citation type="submission" date="2023-03" db="EMBL/GenBank/DDBJ databases">
        <title>Edaphobacter sp.</title>
        <authorList>
            <person name="Huber K.J."/>
            <person name="Papendorf J."/>
            <person name="Pilke C."/>
            <person name="Bunk B."/>
            <person name="Sproeer C."/>
            <person name="Pester M."/>
        </authorList>
    </citation>
    <scope>NUCLEOTIDE SEQUENCE</scope>
    <source>
        <strain evidence="2">DSM 110680</strain>
    </source>
</reference>
<dbReference type="EMBL" id="CP121196">
    <property type="protein sequence ID" value="XBH17129.1"/>
    <property type="molecule type" value="Genomic_DNA"/>
</dbReference>
<dbReference type="InterPro" id="IPR013783">
    <property type="entry name" value="Ig-like_fold"/>
</dbReference>
<evidence type="ECO:0000256" key="1">
    <source>
        <dbReference type="ARBA" id="ARBA00022729"/>
    </source>
</evidence>
<dbReference type="InterPro" id="IPR013517">
    <property type="entry name" value="FG-GAP"/>
</dbReference>
<accession>A0AAU7DHF4</accession>
<proteinExistence type="predicted"/>
<evidence type="ECO:0000313" key="2">
    <source>
        <dbReference type="EMBL" id="XBH17129.1"/>
    </source>
</evidence>
<protein>
    <submittedName>
        <fullName evidence="2">VCBS repeat-containing protein</fullName>
    </submittedName>
</protein>